<dbReference type="PANTHER" id="PTHR47027">
    <property type="entry name" value="REVERSE TRANSCRIPTASE DOMAIN-CONTAINING PROTEIN"/>
    <property type="match status" value="1"/>
</dbReference>
<dbReference type="EMBL" id="JAJSOF020000027">
    <property type="protein sequence ID" value="KAJ4433184.1"/>
    <property type="molecule type" value="Genomic_DNA"/>
</dbReference>
<evidence type="ECO:0000313" key="1">
    <source>
        <dbReference type="EMBL" id="KAJ4433184.1"/>
    </source>
</evidence>
<proteinExistence type="predicted"/>
<name>A0ABQ8SGD9_PERAM</name>
<reference evidence="1 2" key="1">
    <citation type="journal article" date="2022" name="Allergy">
        <title>Genome assembly and annotation of Periplaneta americana reveal a comprehensive cockroach allergen profile.</title>
        <authorList>
            <person name="Wang L."/>
            <person name="Xiong Q."/>
            <person name="Saelim N."/>
            <person name="Wang L."/>
            <person name="Nong W."/>
            <person name="Wan A.T."/>
            <person name="Shi M."/>
            <person name="Liu X."/>
            <person name="Cao Q."/>
            <person name="Hui J.H.L."/>
            <person name="Sookrung N."/>
            <person name="Leung T.F."/>
            <person name="Tungtrongchitr A."/>
            <person name="Tsui S.K.W."/>
        </authorList>
    </citation>
    <scope>NUCLEOTIDE SEQUENCE [LARGE SCALE GENOMIC DNA]</scope>
    <source>
        <strain evidence="1">PWHHKU_190912</strain>
    </source>
</reference>
<evidence type="ECO:0000313" key="2">
    <source>
        <dbReference type="Proteomes" id="UP001148838"/>
    </source>
</evidence>
<sequence>MTTPLIGGRLTTVSRIRRNIVLSHWNISVGKGACLLIRRCAWSWVRFPLGLITWSNFSQVFPNRKTNVSAIISRDQNIIRNGNIKIVNLSYQKVEKFKYLEAIVTNISNTREEIKRRINMGNVWYYSVEKLLSSSLLSKQLKVRIYMTVILPVILYGCETWTPTVREEQSLRMFENEVLKKIFVAKKDEVTGEWKSYTTQNIKSRR</sequence>
<dbReference type="Proteomes" id="UP001148838">
    <property type="component" value="Unassembled WGS sequence"/>
</dbReference>
<keyword evidence="2" id="KW-1185">Reference proteome</keyword>
<organism evidence="1 2">
    <name type="scientific">Periplaneta americana</name>
    <name type="common">American cockroach</name>
    <name type="synonym">Blatta americana</name>
    <dbReference type="NCBI Taxonomy" id="6978"/>
    <lineage>
        <taxon>Eukaryota</taxon>
        <taxon>Metazoa</taxon>
        <taxon>Ecdysozoa</taxon>
        <taxon>Arthropoda</taxon>
        <taxon>Hexapoda</taxon>
        <taxon>Insecta</taxon>
        <taxon>Pterygota</taxon>
        <taxon>Neoptera</taxon>
        <taxon>Polyneoptera</taxon>
        <taxon>Dictyoptera</taxon>
        <taxon>Blattodea</taxon>
        <taxon>Blattoidea</taxon>
        <taxon>Blattidae</taxon>
        <taxon>Blattinae</taxon>
        <taxon>Periplaneta</taxon>
    </lineage>
</organism>
<gene>
    <name evidence="1" type="ORF">ANN_15441</name>
</gene>
<comment type="caution">
    <text evidence="1">The sequence shown here is derived from an EMBL/GenBank/DDBJ whole genome shotgun (WGS) entry which is preliminary data.</text>
</comment>
<dbReference type="PANTHER" id="PTHR47027:SF29">
    <property type="entry name" value="C2H2-TYPE DOMAIN-CONTAINING PROTEIN"/>
    <property type="match status" value="1"/>
</dbReference>
<accession>A0ABQ8SGD9</accession>
<protein>
    <submittedName>
        <fullName evidence="1">Uncharacterized protein</fullName>
    </submittedName>
</protein>